<proteinExistence type="predicted"/>
<name>A0ABN7B1G5_9HEMI</name>
<dbReference type="Gene3D" id="3.30.70.270">
    <property type="match status" value="1"/>
</dbReference>
<feature type="region of interest" description="Disordered" evidence="5">
    <location>
        <begin position="225"/>
        <end position="246"/>
    </location>
</feature>
<reference evidence="7 8" key="1">
    <citation type="submission" date="2023-09" db="EMBL/GenBank/DDBJ databases">
        <title>Nesidiocoris tenuis whole genome shotgun sequence.</title>
        <authorList>
            <person name="Shibata T."/>
            <person name="Shimoda M."/>
            <person name="Kobayashi T."/>
            <person name="Uehara T."/>
        </authorList>
    </citation>
    <scope>NUCLEOTIDE SEQUENCE [LARGE SCALE GENOMIC DNA]</scope>
    <source>
        <strain evidence="7 8">Japan</strain>
    </source>
</reference>
<dbReference type="CDD" id="cd01647">
    <property type="entry name" value="RT_LTR"/>
    <property type="match status" value="1"/>
</dbReference>
<organism evidence="7 8">
    <name type="scientific">Nesidiocoris tenuis</name>
    <dbReference type="NCBI Taxonomy" id="355587"/>
    <lineage>
        <taxon>Eukaryota</taxon>
        <taxon>Metazoa</taxon>
        <taxon>Ecdysozoa</taxon>
        <taxon>Arthropoda</taxon>
        <taxon>Hexapoda</taxon>
        <taxon>Insecta</taxon>
        <taxon>Pterygota</taxon>
        <taxon>Neoptera</taxon>
        <taxon>Paraneoptera</taxon>
        <taxon>Hemiptera</taxon>
        <taxon>Heteroptera</taxon>
        <taxon>Panheteroptera</taxon>
        <taxon>Cimicomorpha</taxon>
        <taxon>Miridae</taxon>
        <taxon>Dicyphina</taxon>
        <taxon>Nesidiocoris</taxon>
    </lineage>
</organism>
<dbReference type="SUPFAM" id="SSF50630">
    <property type="entry name" value="Acid proteases"/>
    <property type="match status" value="1"/>
</dbReference>
<evidence type="ECO:0000313" key="8">
    <source>
        <dbReference type="Proteomes" id="UP001307889"/>
    </source>
</evidence>
<dbReference type="Pfam" id="PF00078">
    <property type="entry name" value="RVT_1"/>
    <property type="match status" value="1"/>
</dbReference>
<dbReference type="EMBL" id="AP028915">
    <property type="protein sequence ID" value="BES97006.1"/>
    <property type="molecule type" value="Genomic_DNA"/>
</dbReference>
<dbReference type="InterPro" id="IPR001584">
    <property type="entry name" value="Integrase_cat-core"/>
</dbReference>
<keyword evidence="3" id="KW-0540">Nuclease</keyword>
<keyword evidence="8" id="KW-1185">Reference proteome</keyword>
<feature type="compositionally biased region" description="Polar residues" evidence="5">
    <location>
        <begin position="923"/>
        <end position="935"/>
    </location>
</feature>
<dbReference type="Gene3D" id="3.30.420.10">
    <property type="entry name" value="Ribonuclease H-like superfamily/Ribonuclease H"/>
    <property type="match status" value="1"/>
</dbReference>
<evidence type="ECO:0000256" key="4">
    <source>
        <dbReference type="ARBA" id="ARBA00022759"/>
    </source>
</evidence>
<dbReference type="InterPro" id="IPR043128">
    <property type="entry name" value="Rev_trsase/Diguanyl_cyclase"/>
</dbReference>
<dbReference type="PANTHER" id="PTHR37984:SF5">
    <property type="entry name" value="PROTEIN NYNRIN-LIKE"/>
    <property type="match status" value="1"/>
</dbReference>
<evidence type="ECO:0000313" key="7">
    <source>
        <dbReference type="EMBL" id="BES97006.1"/>
    </source>
</evidence>
<dbReference type="SUPFAM" id="SSF56672">
    <property type="entry name" value="DNA/RNA polymerases"/>
    <property type="match status" value="1"/>
</dbReference>
<keyword evidence="1" id="KW-0808">Transferase</keyword>
<dbReference type="InterPro" id="IPR012337">
    <property type="entry name" value="RNaseH-like_sf"/>
</dbReference>
<dbReference type="InterPro" id="IPR036397">
    <property type="entry name" value="RNaseH_sf"/>
</dbReference>
<keyword evidence="4" id="KW-0378">Hydrolase</keyword>
<sequence length="1016" mass="113194">MAKSEPTNIADLMEIMANQQSTLNELVTALTLREAGKSSSVPGSHFARFDDEVETFDDYLDRLNSYFRAHRVKDEDKANTFVSMLSPKHHSLLKSLVFPSSCESKSYEHLTTVLRNHLSPQPLIIPSRHAFLNRKQREGECVSMYMSELRRLAVNCKYENNMLDTMLRDVFVSGLRSKPMLDRLFEEDDIPLKKTLELASAIERATEGTSEILHTSEPRSSLAINKVQASNSKSSSRKRKNRKNTTATAKPNTTIVCFKCGVHNNHKAPECKAKNLHCGFCSMAGHVEKVCMRKKKIDVKHVDNGDSDADTLCSLQDDLPFANSYHIHNVKSQTCPPMLITVNINKIPVQLELDSGSKYTIINWKTFTKVSSGEELSTTSEVLRTYDGSYIKPVGIANFAVTYRGVTKILSTIVVEKDYPLLFGRKWMEAFGITFNNVHVVNASTASPSYDFLLTKYNSVFSDQVGAIKKFTCTLQLKEGATPIYQKARPVPLALRGRIENELQRLVEAGVLEPVETSDWATPVVPVVKPSGDIRLCGDYSGTVNRQVAVTQHPFPGFEEAFSKLSGGQLFTRLDVRSAFLHVPVSKETSHVLTINTHCGLFRPQRLMYGVSPAPAVWQRYIDSLFKPIKCCFVHDDVIIPRSHVYWPRIDIDIERMVKNCRACQLGAKEPAKVPTHFWERPCHPWQRIHLDFAGPFQNVTYFLVIDAYSKWPEVFPVKNTSSTTTIHILSELFARFGLPVCAVSDNASTFTSKDFQQYMAKNGIRHITGAPYHPSTNGQVERYVQTLKKALKALADSPGTPAEKLCTFLMTYRRAPHSSTGQSPSKMMLNREIRSALDILRPTVKSSPPVQEVKQKAFVPGEKVALRAYTSPNRKWEFGKVLNRDGDLTYSLIVDGAVKRRHVDQMRSVGQNLELAPPTYGTIPTPSQAPTSPRHSVAPGGASLGGGQEPISSPVLTDGPPSSGPLPRLPSSGNTSGGLPEPPAGETLRKSSSARPAGLRRYPQRVRKIPQRLNL</sequence>
<dbReference type="PANTHER" id="PTHR37984">
    <property type="entry name" value="PROTEIN CBG26694"/>
    <property type="match status" value="1"/>
</dbReference>
<dbReference type="InterPro" id="IPR021109">
    <property type="entry name" value="Peptidase_aspartic_dom_sf"/>
</dbReference>
<dbReference type="InterPro" id="IPR043502">
    <property type="entry name" value="DNA/RNA_pol_sf"/>
</dbReference>
<protein>
    <recommendedName>
        <fullName evidence="6">Integrase catalytic domain-containing protein</fullName>
    </recommendedName>
</protein>
<evidence type="ECO:0000256" key="5">
    <source>
        <dbReference type="SAM" id="MobiDB-lite"/>
    </source>
</evidence>
<dbReference type="Pfam" id="PF00665">
    <property type="entry name" value="rve"/>
    <property type="match status" value="1"/>
</dbReference>
<keyword evidence="2" id="KW-0548">Nucleotidyltransferase</keyword>
<dbReference type="InterPro" id="IPR000477">
    <property type="entry name" value="RT_dom"/>
</dbReference>
<keyword evidence="4" id="KW-0255">Endonuclease</keyword>
<accession>A0ABN7B1G5</accession>
<gene>
    <name evidence="7" type="ORF">NTJ_09819</name>
</gene>
<dbReference type="SUPFAM" id="SSF53098">
    <property type="entry name" value="Ribonuclease H-like"/>
    <property type="match status" value="1"/>
</dbReference>
<evidence type="ECO:0000256" key="3">
    <source>
        <dbReference type="ARBA" id="ARBA00022722"/>
    </source>
</evidence>
<dbReference type="Proteomes" id="UP001307889">
    <property type="component" value="Chromosome 7"/>
</dbReference>
<dbReference type="Gene3D" id="3.10.10.10">
    <property type="entry name" value="HIV Type 1 Reverse Transcriptase, subunit A, domain 1"/>
    <property type="match status" value="1"/>
</dbReference>
<evidence type="ECO:0000256" key="2">
    <source>
        <dbReference type="ARBA" id="ARBA00022695"/>
    </source>
</evidence>
<evidence type="ECO:0000256" key="1">
    <source>
        <dbReference type="ARBA" id="ARBA00022679"/>
    </source>
</evidence>
<evidence type="ECO:0000259" key="6">
    <source>
        <dbReference type="PROSITE" id="PS50994"/>
    </source>
</evidence>
<feature type="compositionally biased region" description="Basic residues" evidence="5">
    <location>
        <begin position="1003"/>
        <end position="1016"/>
    </location>
</feature>
<feature type="region of interest" description="Disordered" evidence="5">
    <location>
        <begin position="914"/>
        <end position="1016"/>
    </location>
</feature>
<dbReference type="Gene3D" id="2.40.70.10">
    <property type="entry name" value="Acid Proteases"/>
    <property type="match status" value="1"/>
</dbReference>
<feature type="domain" description="Integrase catalytic" evidence="6">
    <location>
        <begin position="681"/>
        <end position="833"/>
    </location>
</feature>
<dbReference type="PROSITE" id="PS50994">
    <property type="entry name" value="INTEGRASE"/>
    <property type="match status" value="1"/>
</dbReference>
<dbReference type="InterPro" id="IPR050951">
    <property type="entry name" value="Retrovirus_Pol_polyprotein"/>
</dbReference>